<keyword evidence="3" id="KW-0805">Transcription regulation</keyword>
<dbReference type="InterPro" id="IPR001867">
    <property type="entry name" value="OmpR/PhoB-type_DNA-bd"/>
</dbReference>
<dbReference type="FunFam" id="3.40.50.2300:FF:000001">
    <property type="entry name" value="DNA-binding response regulator PhoB"/>
    <property type="match status" value="1"/>
</dbReference>
<feature type="modified residue" description="4-aspartylphosphate" evidence="6">
    <location>
        <position position="52"/>
    </location>
</feature>
<dbReference type="InterPro" id="IPR039420">
    <property type="entry name" value="WalR-like"/>
</dbReference>
<evidence type="ECO:0000256" key="5">
    <source>
        <dbReference type="ARBA" id="ARBA00023163"/>
    </source>
</evidence>
<dbReference type="PROSITE" id="PS50110">
    <property type="entry name" value="RESPONSE_REGULATORY"/>
    <property type="match status" value="1"/>
</dbReference>
<dbReference type="GO" id="GO:0032993">
    <property type="term" value="C:protein-DNA complex"/>
    <property type="evidence" value="ECO:0007669"/>
    <property type="project" value="TreeGrafter"/>
</dbReference>
<dbReference type="AlphaFoldDB" id="A0A0U2X1Z6"/>
<organism evidence="10 11">
    <name type="scientific">Pseudoalteromonas rubra</name>
    <dbReference type="NCBI Taxonomy" id="43658"/>
    <lineage>
        <taxon>Bacteria</taxon>
        <taxon>Pseudomonadati</taxon>
        <taxon>Pseudomonadota</taxon>
        <taxon>Gammaproteobacteria</taxon>
        <taxon>Alteromonadales</taxon>
        <taxon>Pseudoalteromonadaceae</taxon>
        <taxon>Pseudoalteromonas</taxon>
    </lineage>
</organism>
<dbReference type="Gene3D" id="1.10.10.10">
    <property type="entry name" value="Winged helix-like DNA-binding domain superfamily/Winged helix DNA-binding domain"/>
    <property type="match status" value="1"/>
</dbReference>
<dbReference type="SUPFAM" id="SSF46894">
    <property type="entry name" value="C-terminal effector domain of the bipartite response regulators"/>
    <property type="match status" value="1"/>
</dbReference>
<evidence type="ECO:0000256" key="2">
    <source>
        <dbReference type="ARBA" id="ARBA00023012"/>
    </source>
</evidence>
<name>A0A0U2X1Z6_9GAMM</name>
<gene>
    <name evidence="10" type="ORF">AT705_04635</name>
</gene>
<dbReference type="Pfam" id="PF00072">
    <property type="entry name" value="Response_reg"/>
    <property type="match status" value="1"/>
</dbReference>
<sequence length="224" mass="25366">MQKVLIIEDEKKLAAILGKYVTQAGYELQMVHDGAQALVAVESFDPDIILLDLMLPNVDGIVICREVRRNSMVPIIMTTAKAEEIDRLLGLEVGADDYVCKPYSPREVVARVKAILRRVGASTPQSEQLLLDENTLFVTYQNNSVELTQVEFVLLQTLVAYPGRIYNRSRLMDNIYDDDRIVSDRTIDSHIKKIRKKLSQLSPNSEFIHSIYGAGYKYELTDNS</sequence>
<dbReference type="Gene3D" id="3.40.50.2300">
    <property type="match status" value="1"/>
</dbReference>
<evidence type="ECO:0000313" key="10">
    <source>
        <dbReference type="EMBL" id="ALU42292.1"/>
    </source>
</evidence>
<dbReference type="PANTHER" id="PTHR48111">
    <property type="entry name" value="REGULATOR OF RPOS"/>
    <property type="match status" value="1"/>
</dbReference>
<dbReference type="Proteomes" id="UP000069015">
    <property type="component" value="Chromosome 1"/>
</dbReference>
<accession>A0A0U2X1Z6</accession>
<dbReference type="EMBL" id="CP013611">
    <property type="protein sequence ID" value="ALU42292.1"/>
    <property type="molecule type" value="Genomic_DNA"/>
</dbReference>
<feature type="domain" description="OmpR/PhoB-type" evidence="9">
    <location>
        <begin position="121"/>
        <end position="220"/>
    </location>
</feature>
<keyword evidence="4 7" id="KW-0238">DNA-binding</keyword>
<dbReference type="GO" id="GO:0000156">
    <property type="term" value="F:phosphorelay response regulator activity"/>
    <property type="evidence" value="ECO:0007669"/>
    <property type="project" value="TreeGrafter"/>
</dbReference>
<evidence type="ECO:0000256" key="6">
    <source>
        <dbReference type="PROSITE-ProRule" id="PRU00169"/>
    </source>
</evidence>
<dbReference type="SMART" id="SM00862">
    <property type="entry name" value="Trans_reg_C"/>
    <property type="match status" value="1"/>
</dbReference>
<keyword evidence="1 6" id="KW-0597">Phosphoprotein</keyword>
<dbReference type="GO" id="GO:0006355">
    <property type="term" value="P:regulation of DNA-templated transcription"/>
    <property type="evidence" value="ECO:0007669"/>
    <property type="project" value="InterPro"/>
</dbReference>
<evidence type="ECO:0000256" key="7">
    <source>
        <dbReference type="PROSITE-ProRule" id="PRU01091"/>
    </source>
</evidence>
<dbReference type="KEGG" id="prr:AT705_04635"/>
<evidence type="ECO:0000259" key="9">
    <source>
        <dbReference type="PROSITE" id="PS51755"/>
    </source>
</evidence>
<dbReference type="SMART" id="SM00448">
    <property type="entry name" value="REC"/>
    <property type="match status" value="1"/>
</dbReference>
<dbReference type="InterPro" id="IPR016032">
    <property type="entry name" value="Sig_transdc_resp-reg_C-effctor"/>
</dbReference>
<dbReference type="SUPFAM" id="SSF52172">
    <property type="entry name" value="CheY-like"/>
    <property type="match status" value="1"/>
</dbReference>
<feature type="domain" description="Response regulatory" evidence="8">
    <location>
        <begin position="3"/>
        <end position="116"/>
    </location>
</feature>
<feature type="DNA-binding region" description="OmpR/PhoB-type" evidence="7">
    <location>
        <begin position="121"/>
        <end position="220"/>
    </location>
</feature>
<keyword evidence="2" id="KW-0902">Two-component regulatory system</keyword>
<protein>
    <submittedName>
        <fullName evidence="10">Two-component system response regulator</fullName>
    </submittedName>
</protein>
<dbReference type="GO" id="GO:0000976">
    <property type="term" value="F:transcription cis-regulatory region binding"/>
    <property type="evidence" value="ECO:0007669"/>
    <property type="project" value="TreeGrafter"/>
</dbReference>
<dbReference type="RefSeq" id="WP_058795688.1">
    <property type="nucleotide sequence ID" value="NZ_CP013611.1"/>
</dbReference>
<proteinExistence type="predicted"/>
<dbReference type="GO" id="GO:0005829">
    <property type="term" value="C:cytosol"/>
    <property type="evidence" value="ECO:0007669"/>
    <property type="project" value="TreeGrafter"/>
</dbReference>
<evidence type="ECO:0000313" key="11">
    <source>
        <dbReference type="Proteomes" id="UP000069015"/>
    </source>
</evidence>
<evidence type="ECO:0000256" key="4">
    <source>
        <dbReference type="ARBA" id="ARBA00023125"/>
    </source>
</evidence>
<dbReference type="Pfam" id="PF00486">
    <property type="entry name" value="Trans_reg_C"/>
    <property type="match status" value="1"/>
</dbReference>
<keyword evidence="5" id="KW-0804">Transcription</keyword>
<dbReference type="PANTHER" id="PTHR48111:SF59">
    <property type="entry name" value="TRANSCRIPTIONAL REGULATORY PROTEIN BAER"/>
    <property type="match status" value="1"/>
</dbReference>
<dbReference type="InterPro" id="IPR036388">
    <property type="entry name" value="WH-like_DNA-bd_sf"/>
</dbReference>
<dbReference type="InterPro" id="IPR011006">
    <property type="entry name" value="CheY-like_superfamily"/>
</dbReference>
<reference evidence="10 11" key="1">
    <citation type="submission" date="2015-12" db="EMBL/GenBank/DDBJ databases">
        <title>Complete genome sequence of Pseudoalteromonas rubra SCSIO 6842, harboring a conjugative plasmid.</title>
        <authorList>
            <person name="Li B."/>
            <person name="Wang X."/>
        </authorList>
    </citation>
    <scope>NUCLEOTIDE SEQUENCE [LARGE SCALE GENOMIC DNA]</scope>
    <source>
        <strain evidence="10 11">SCSIO 6842</strain>
    </source>
</reference>
<dbReference type="Gene3D" id="6.10.250.690">
    <property type="match status" value="1"/>
</dbReference>
<evidence type="ECO:0000256" key="1">
    <source>
        <dbReference type="ARBA" id="ARBA00022553"/>
    </source>
</evidence>
<dbReference type="InterPro" id="IPR001789">
    <property type="entry name" value="Sig_transdc_resp-reg_receiver"/>
</dbReference>
<evidence type="ECO:0000256" key="3">
    <source>
        <dbReference type="ARBA" id="ARBA00023015"/>
    </source>
</evidence>
<evidence type="ECO:0000259" key="8">
    <source>
        <dbReference type="PROSITE" id="PS50110"/>
    </source>
</evidence>
<dbReference type="PROSITE" id="PS51755">
    <property type="entry name" value="OMPR_PHOB"/>
    <property type="match status" value="1"/>
</dbReference>
<dbReference type="CDD" id="cd00383">
    <property type="entry name" value="trans_reg_C"/>
    <property type="match status" value="1"/>
</dbReference>